<protein>
    <recommendedName>
        <fullName evidence="1">Carbohydrate binding domain-containing protein</fullName>
    </recommendedName>
</protein>
<dbReference type="SMART" id="SM01063">
    <property type="entry name" value="CBM49"/>
    <property type="match status" value="1"/>
</dbReference>
<dbReference type="OrthoDB" id="19156at2759"/>
<sequence length="253" mass="28890">MYMYSICIFSFFSLFVYNNNLIQERKTFRSFGGLERVFSREPVTTPWFPLVDNVKRLMTNPSSSVVTNILSIYTFECSHTNHTSSTYVIYDWYSGGMNKSVIPTMSLVHIIYQIYYYHKDYQHSKETIIETLIKGSFGKAASYPTYPVSIQHKLIGTWQDGSRGGQTFSQYDIVLSNHGNKNIKQIVIGTDATCRLRDNNSIWNVKVVDGPSFIDFLILPSYQDINAGASYTFGYIIHGSSPANLFVKNVIYA</sequence>
<evidence type="ECO:0000313" key="3">
    <source>
        <dbReference type="Proteomes" id="UP000007797"/>
    </source>
</evidence>
<dbReference type="EMBL" id="GL883020">
    <property type="protein sequence ID" value="EGG18060.1"/>
    <property type="molecule type" value="Genomic_DNA"/>
</dbReference>
<dbReference type="GO" id="GO:0005201">
    <property type="term" value="F:extracellular matrix structural constituent"/>
    <property type="evidence" value="ECO:0007669"/>
    <property type="project" value="TreeGrafter"/>
</dbReference>
<dbReference type="AlphaFoldDB" id="F4Q240"/>
<keyword evidence="3" id="KW-1185">Reference proteome</keyword>
<dbReference type="GO" id="GO:0030246">
    <property type="term" value="F:carbohydrate binding"/>
    <property type="evidence" value="ECO:0007669"/>
    <property type="project" value="InterPro"/>
</dbReference>
<dbReference type="KEGG" id="dfa:DFA_06727"/>
<feature type="domain" description="Carbohydrate binding" evidence="1">
    <location>
        <begin position="148"/>
        <end position="240"/>
    </location>
</feature>
<dbReference type="InterPro" id="IPR019028">
    <property type="entry name" value="CBM_49"/>
</dbReference>
<reference evidence="3" key="1">
    <citation type="journal article" date="2011" name="Genome Res.">
        <title>Phylogeny-wide analysis of social amoeba genomes highlights ancient origins for complex intercellular communication.</title>
        <authorList>
            <person name="Heidel A.J."/>
            <person name="Lawal H.M."/>
            <person name="Felder M."/>
            <person name="Schilde C."/>
            <person name="Helps N.R."/>
            <person name="Tunggal B."/>
            <person name="Rivero F."/>
            <person name="John U."/>
            <person name="Schleicher M."/>
            <person name="Eichinger L."/>
            <person name="Platzer M."/>
            <person name="Noegel A.A."/>
            <person name="Schaap P."/>
            <person name="Gloeckner G."/>
        </authorList>
    </citation>
    <scope>NUCLEOTIDE SEQUENCE [LARGE SCALE GENOMIC DNA]</scope>
    <source>
        <strain evidence="3">SH3</strain>
    </source>
</reference>
<dbReference type="Pfam" id="PF09478">
    <property type="entry name" value="CBM49"/>
    <property type="match status" value="1"/>
</dbReference>
<gene>
    <name evidence="2" type="ORF">DFA_06727</name>
</gene>
<dbReference type="PANTHER" id="PTHR33239">
    <property type="entry name" value="CELLULOSE-BINDING DOMAIN-CONTAINING PROTEIN-RELATED"/>
    <property type="match status" value="1"/>
</dbReference>
<dbReference type="GO" id="GO:0031012">
    <property type="term" value="C:extracellular matrix"/>
    <property type="evidence" value="ECO:0007669"/>
    <property type="project" value="TreeGrafter"/>
</dbReference>
<name>F4Q240_CACFS</name>
<dbReference type="Proteomes" id="UP000007797">
    <property type="component" value="Unassembled WGS sequence"/>
</dbReference>
<dbReference type="InterPro" id="IPR052879">
    <property type="entry name" value="Dd_Spore_Germination_Stalk"/>
</dbReference>
<proteinExistence type="predicted"/>
<dbReference type="GO" id="GO:0030198">
    <property type="term" value="P:extracellular matrix organization"/>
    <property type="evidence" value="ECO:0007669"/>
    <property type="project" value="TreeGrafter"/>
</dbReference>
<dbReference type="RefSeq" id="XP_004356953.1">
    <property type="nucleotide sequence ID" value="XM_004356899.1"/>
</dbReference>
<dbReference type="GeneID" id="14870179"/>
<evidence type="ECO:0000259" key="1">
    <source>
        <dbReference type="SMART" id="SM01063"/>
    </source>
</evidence>
<organism evidence="2 3">
    <name type="scientific">Cavenderia fasciculata</name>
    <name type="common">Slime mold</name>
    <name type="synonym">Dictyostelium fasciculatum</name>
    <dbReference type="NCBI Taxonomy" id="261658"/>
    <lineage>
        <taxon>Eukaryota</taxon>
        <taxon>Amoebozoa</taxon>
        <taxon>Evosea</taxon>
        <taxon>Eumycetozoa</taxon>
        <taxon>Dictyostelia</taxon>
        <taxon>Acytosteliales</taxon>
        <taxon>Cavenderiaceae</taxon>
        <taxon>Cavenderia</taxon>
    </lineage>
</organism>
<accession>F4Q240</accession>
<evidence type="ECO:0000313" key="2">
    <source>
        <dbReference type="EMBL" id="EGG18060.1"/>
    </source>
</evidence>